<gene>
    <name evidence="4" type="ORF">PPERSA_01209</name>
</gene>
<evidence type="ECO:0000313" key="4">
    <source>
        <dbReference type="EMBL" id="KRW99600.1"/>
    </source>
</evidence>
<dbReference type="Proteomes" id="UP000054937">
    <property type="component" value="Unassembled WGS sequence"/>
</dbReference>
<comment type="caution">
    <text evidence="4">The sequence shown here is derived from an EMBL/GenBank/DDBJ whole genome shotgun (WGS) entry which is preliminary data.</text>
</comment>
<dbReference type="Gene3D" id="3.90.190.10">
    <property type="entry name" value="Protein tyrosine phosphatase superfamily"/>
    <property type="match status" value="1"/>
</dbReference>
<feature type="domain" description="Tyrosine-protein phosphatase" evidence="2">
    <location>
        <begin position="934"/>
        <end position="1077"/>
    </location>
</feature>
<dbReference type="Pfam" id="PF00782">
    <property type="entry name" value="DSPc"/>
    <property type="match status" value="1"/>
</dbReference>
<evidence type="ECO:0000259" key="2">
    <source>
        <dbReference type="PROSITE" id="PS50054"/>
    </source>
</evidence>
<dbReference type="AlphaFoldDB" id="A0A0V0QBM8"/>
<proteinExistence type="predicted"/>
<feature type="region of interest" description="Disordered" evidence="1">
    <location>
        <begin position="824"/>
        <end position="848"/>
    </location>
</feature>
<dbReference type="OrthoDB" id="2017893at2759"/>
<evidence type="ECO:0000259" key="3">
    <source>
        <dbReference type="PROSITE" id="PS50056"/>
    </source>
</evidence>
<feature type="region of interest" description="Disordered" evidence="1">
    <location>
        <begin position="751"/>
        <end position="780"/>
    </location>
</feature>
<evidence type="ECO:0000256" key="1">
    <source>
        <dbReference type="SAM" id="MobiDB-lite"/>
    </source>
</evidence>
<dbReference type="InterPro" id="IPR000387">
    <property type="entry name" value="Tyr_Pase_dom"/>
</dbReference>
<dbReference type="PROSITE" id="PS50056">
    <property type="entry name" value="TYR_PHOSPHATASE_2"/>
    <property type="match status" value="1"/>
</dbReference>
<dbReference type="SUPFAM" id="SSF52799">
    <property type="entry name" value="(Phosphotyrosine protein) phosphatases II"/>
    <property type="match status" value="1"/>
</dbReference>
<dbReference type="InterPro" id="IPR000340">
    <property type="entry name" value="Dual-sp_phosphatase_cat-dom"/>
</dbReference>
<keyword evidence="5" id="KW-1185">Reference proteome</keyword>
<dbReference type="SMART" id="SM00195">
    <property type="entry name" value="DSPc"/>
    <property type="match status" value="1"/>
</dbReference>
<name>A0A0V0QBM8_PSEPJ</name>
<dbReference type="PROSITE" id="PS50054">
    <property type="entry name" value="TYR_PHOSPHATASE_DUAL"/>
    <property type="match status" value="1"/>
</dbReference>
<dbReference type="InParanoid" id="A0A0V0QBM8"/>
<dbReference type="CDD" id="cd14498">
    <property type="entry name" value="DSP"/>
    <property type="match status" value="1"/>
</dbReference>
<feature type="compositionally biased region" description="Low complexity" evidence="1">
    <location>
        <begin position="454"/>
        <end position="475"/>
    </location>
</feature>
<organism evidence="4 5">
    <name type="scientific">Pseudocohnilembus persalinus</name>
    <name type="common">Ciliate</name>
    <dbReference type="NCBI Taxonomy" id="266149"/>
    <lineage>
        <taxon>Eukaryota</taxon>
        <taxon>Sar</taxon>
        <taxon>Alveolata</taxon>
        <taxon>Ciliophora</taxon>
        <taxon>Intramacronucleata</taxon>
        <taxon>Oligohymenophorea</taxon>
        <taxon>Scuticociliatia</taxon>
        <taxon>Philasterida</taxon>
        <taxon>Pseudocohnilembidae</taxon>
        <taxon>Pseudocohnilembus</taxon>
    </lineage>
</organism>
<protein>
    <submittedName>
        <fullName evidence="4">Uncharacterized protein</fullName>
    </submittedName>
</protein>
<feature type="compositionally biased region" description="Polar residues" evidence="1">
    <location>
        <begin position="476"/>
        <end position="488"/>
    </location>
</feature>
<reference evidence="4 5" key="1">
    <citation type="journal article" date="2015" name="Sci. Rep.">
        <title>Genome of the facultative scuticociliatosis pathogen Pseudocohnilembus persalinus provides insight into its virulence through horizontal gene transfer.</title>
        <authorList>
            <person name="Xiong J."/>
            <person name="Wang G."/>
            <person name="Cheng J."/>
            <person name="Tian M."/>
            <person name="Pan X."/>
            <person name="Warren A."/>
            <person name="Jiang C."/>
            <person name="Yuan D."/>
            <person name="Miao W."/>
        </authorList>
    </citation>
    <scope>NUCLEOTIDE SEQUENCE [LARGE SCALE GENOMIC DNA]</scope>
    <source>
        <strain evidence="4">36N120E</strain>
    </source>
</reference>
<feature type="domain" description="Tyrosine specific protein phosphatases" evidence="3">
    <location>
        <begin position="997"/>
        <end position="1055"/>
    </location>
</feature>
<dbReference type="InterPro" id="IPR020422">
    <property type="entry name" value="TYR_PHOSPHATASE_DUAL_dom"/>
</dbReference>
<accession>A0A0V0QBM8</accession>
<dbReference type="PANTHER" id="PTHR46381:SF2">
    <property type="entry name" value="MAP KINASE PHOSPHATASE"/>
    <property type="match status" value="1"/>
</dbReference>
<feature type="region of interest" description="Disordered" evidence="1">
    <location>
        <begin position="454"/>
        <end position="488"/>
    </location>
</feature>
<sequence>MMSSFSNFAKKKFNEKKQELDQIKEIQPRHQTQINQRQGLFSLNKVRQQQRENYIIKDNDLNEILKNEIENFYNTPHDEFYRDLISEIAQIAEITKKQEQKLLNLLKINHVALHNVLQTYNQNKDIDEIKEDLQLLFEAQATEINKQNIQRFNHFNAILRHLYDQQEFISTLKLITQISQKKFNLQYDDMESFTDGMLEQMKYVFAFRQEFNFDEQISLEKMIKSLDTQLLPIEYFKLLIEDENSVIYSAYEVYLLKSNDASLENNSFVSFPQSMWGLVESHNNLTPRGLVSPVAESCTGPGILDSFLLPQSQDQNNTNKFYQYMIYVWNGKTANPFIKSFSLSQAFELEKLIVKGGENILNILFSGGVIRSKKLQKGSIIQLNSSSNDQTINKGKVNFILNIFYLIPIQITKNIEIIKELRNMSQTVYLLKFLFHDQSNSMCNLSYNNNNGSFNSLNSNNNQLQQGQKQNTNQSFENNHNNQSISNSLQPDEFQELEEEDDKRDKFQHFRTMFLNQKNYNNNNQNNQNNNEFQYESNFIGFNPQSYKQLQQFQQTQANNGYEDQDDYYNYQNQFQFQSQQNNYIDQNYNNVNNNNDFNDFQIQQNNTEQFQDKQIPQFNLNIPNQNFNLQNDQQLQYQQNFDQQQYKQQNEFNQFGYQDEQVQYNPEYDQNQIQDGQYQNDTDKNYGQQVQAQSKNFKQDFNLNLNKLKNNFVSSEDENNINDQEQQAKQNQSNKPGFQLNLNFQNQAKNQNNQNNVNNNQNVNSQSSRNSQINSLSSNRQNPVLSLGIQHNQFQKQIQMDLEDYQSPYNYQNYDNQQQNYNQSNQQQNQDFQNLNNNTNNMHHQKKQHNLALNFNDKQNETQEIQQQQQPQGFQLNLESANNFKKNNMINKLELPQKNNTNLQYIPGKTRTDQTGTEACADPIKLQQIYADICSEVVPGKLYLSGQNVAFNKQLLQEVGITHIINCAGNVCPSKFTEEIQYKTYFLKDAKEENIESIFYETNFFMEEAFQNGGKVLVHCHKGVSRSVTLCMAYIIWKNKLTFDQAFQQVKNSRDIASPNPGFLVQLINYDKRITQGYDSILISPRVFLVCSHQLEQPELVVAKMEVAQKHINLLQQYESGGEDIITINEGEENEDFWKLWGYDKQPEEAVGENSDWDNWFLELEPDKLQPPRLYYKECISESSDDQRNQQNNNDANDSQEQNITQTIPILFIFPESRQAVKMFDMDDLQEDSLCILCKQEGNILKQFVWRGYKVEGDEFDTANLSDEFIECFDDF</sequence>
<dbReference type="PANTHER" id="PTHR46381">
    <property type="entry name" value="MKPA PROTEIN"/>
    <property type="match status" value="1"/>
</dbReference>
<feature type="compositionally biased region" description="Low complexity" evidence="1">
    <location>
        <begin position="824"/>
        <end position="842"/>
    </location>
</feature>
<dbReference type="EMBL" id="LDAU01000206">
    <property type="protein sequence ID" value="KRW99600.1"/>
    <property type="molecule type" value="Genomic_DNA"/>
</dbReference>
<dbReference type="InterPro" id="IPR029021">
    <property type="entry name" value="Prot-tyrosine_phosphatase-like"/>
</dbReference>
<evidence type="ECO:0000313" key="5">
    <source>
        <dbReference type="Proteomes" id="UP000054937"/>
    </source>
</evidence>